<sequence length="139" mass="15290">MPTDMKFGVHPDSGEIAHQTQQGSPQIRFIYLIQTHTRKMSRDALSEALQPKVSASQCVSLWNCQLYSVPGEACGQMWPTLSPSCCELERARKAGFYEGTFSGVPSYIFLQEVFNSACFHLLPTKGGQLVCVCGGVIEP</sequence>
<reference evidence="1 2" key="1">
    <citation type="submission" date="2005-07" db="EMBL/GenBank/DDBJ databases">
        <authorList>
            <person name="Mural R.J."/>
            <person name="Li P.W."/>
            <person name="Adams M.D."/>
            <person name="Amanatides P.G."/>
            <person name="Baden-Tillson H."/>
            <person name="Barnstead M."/>
            <person name="Chin S.H."/>
            <person name="Dew I."/>
            <person name="Evans C.A."/>
            <person name="Ferriera S."/>
            <person name="Flanigan M."/>
            <person name="Fosler C."/>
            <person name="Glodek A."/>
            <person name="Gu Z."/>
            <person name="Holt R.A."/>
            <person name="Jennings D."/>
            <person name="Kraft C.L."/>
            <person name="Lu F."/>
            <person name="Nguyen T."/>
            <person name="Nusskern D.R."/>
            <person name="Pfannkoch C.M."/>
            <person name="Sitter C."/>
            <person name="Sutton G.G."/>
            <person name="Venter J.C."/>
            <person name="Wang Z."/>
            <person name="Woodage T."/>
            <person name="Zheng X.H."/>
            <person name="Zhong F."/>
        </authorList>
    </citation>
    <scope>NUCLEOTIDE SEQUENCE [LARGE SCALE GENOMIC DNA]</scope>
    <source>
        <strain>BN</strain>
        <strain evidence="2">Sprague-Dawley</strain>
    </source>
</reference>
<dbReference type="EMBL" id="CH473948">
    <property type="protein sequence ID" value="EDM05794.1"/>
    <property type="molecule type" value="Genomic_DNA"/>
</dbReference>
<protein>
    <submittedName>
        <fullName evidence="1">RCG32720</fullName>
    </submittedName>
</protein>
<dbReference type="AlphaFoldDB" id="A6HIE1"/>
<proteinExistence type="predicted"/>
<evidence type="ECO:0000313" key="2">
    <source>
        <dbReference type="Proteomes" id="UP000234681"/>
    </source>
</evidence>
<name>A6HIE1_RAT</name>
<accession>A6HIE1</accession>
<organism evidence="1 2">
    <name type="scientific">Rattus norvegicus</name>
    <name type="common">Rat</name>
    <dbReference type="NCBI Taxonomy" id="10116"/>
    <lineage>
        <taxon>Eukaryota</taxon>
        <taxon>Metazoa</taxon>
        <taxon>Chordata</taxon>
        <taxon>Craniata</taxon>
        <taxon>Vertebrata</taxon>
        <taxon>Euteleostomi</taxon>
        <taxon>Mammalia</taxon>
        <taxon>Eutheria</taxon>
        <taxon>Euarchontoglires</taxon>
        <taxon>Glires</taxon>
        <taxon>Rodentia</taxon>
        <taxon>Myomorpha</taxon>
        <taxon>Muroidea</taxon>
        <taxon>Muridae</taxon>
        <taxon>Murinae</taxon>
        <taxon>Rattus</taxon>
    </lineage>
</organism>
<dbReference type="Proteomes" id="UP000234681">
    <property type="component" value="Chromosome 10"/>
</dbReference>
<evidence type="ECO:0000313" key="1">
    <source>
        <dbReference type="EMBL" id="EDM05794.1"/>
    </source>
</evidence>
<gene>
    <name evidence="1" type="ORF">rCG_32720</name>
</gene>